<evidence type="ECO:0000313" key="2">
    <source>
        <dbReference type="EMBL" id="KAH7012400.1"/>
    </source>
</evidence>
<proteinExistence type="predicted"/>
<organism evidence="2 3">
    <name type="scientific">Macrophomina phaseolina</name>
    <dbReference type="NCBI Taxonomy" id="35725"/>
    <lineage>
        <taxon>Eukaryota</taxon>
        <taxon>Fungi</taxon>
        <taxon>Dikarya</taxon>
        <taxon>Ascomycota</taxon>
        <taxon>Pezizomycotina</taxon>
        <taxon>Dothideomycetes</taxon>
        <taxon>Dothideomycetes incertae sedis</taxon>
        <taxon>Botryosphaeriales</taxon>
        <taxon>Botryosphaeriaceae</taxon>
        <taxon>Macrophomina</taxon>
    </lineage>
</organism>
<dbReference type="Proteomes" id="UP000774617">
    <property type="component" value="Unassembled WGS sequence"/>
</dbReference>
<keyword evidence="3" id="KW-1185">Reference proteome</keyword>
<evidence type="ECO:0000313" key="3">
    <source>
        <dbReference type="Proteomes" id="UP000774617"/>
    </source>
</evidence>
<feature type="compositionally biased region" description="Polar residues" evidence="1">
    <location>
        <begin position="392"/>
        <end position="425"/>
    </location>
</feature>
<dbReference type="EMBL" id="JAGTJR010000086">
    <property type="protein sequence ID" value="KAH7012400.1"/>
    <property type="molecule type" value="Genomic_DNA"/>
</dbReference>
<feature type="region of interest" description="Disordered" evidence="1">
    <location>
        <begin position="392"/>
        <end position="440"/>
    </location>
</feature>
<comment type="caution">
    <text evidence="2">The sequence shown here is derived from an EMBL/GenBank/DDBJ whole genome shotgun (WGS) entry which is preliminary data.</text>
</comment>
<dbReference type="InterPro" id="IPR036322">
    <property type="entry name" value="WD40_repeat_dom_sf"/>
</dbReference>
<protein>
    <submittedName>
        <fullName evidence="2">Uncharacterized protein</fullName>
    </submittedName>
</protein>
<name>A0ABQ8FQM0_9PEZI</name>
<evidence type="ECO:0000256" key="1">
    <source>
        <dbReference type="SAM" id="MobiDB-lite"/>
    </source>
</evidence>
<sequence length="481" mass="52895">MNYLLWNELPEEDIGSGLDGEETLSVRSLRKAHKLDIVKVACSKGHFVSIGLDRLASFWFFDHRTRIHSHLILPTAALHPPLWPIIATAVDDTGHWVAILTDSGRVALWSLAEHRFVKSRVFDLRSQSPSIFAFASCHMDKVERLSLLVVMPNGRLTELDFRTGQLWTHQVSDVPLSSAVLSCWVKGLPKVISVSKNGVIYLSSPSSGEWTSETFNTSEDWRDIDGLPSKVEYAYTIPTLRMLAAVRSCQVDLIDIPTRALVHTFQTGQIKGRTLRILHGQRKTCGCHSATVPNLSIGYTDSETQNCMIHTYTPGEGSANSLICLRPSALAEDEHITCSGFENATESLHSVHRPGTWEATNVPSIVGIRKRPATDTSVVKSTSDIGYLSATVGSSNTNQNGSSKHCDPSSSGRANKNGVSANGSHRTPAAFPSSQNSGTEDWEAWTLSATGELHTIPLSPRTQSDSISEEFVEEEQWCIRY</sequence>
<dbReference type="InterPro" id="IPR015943">
    <property type="entry name" value="WD40/YVTN_repeat-like_dom_sf"/>
</dbReference>
<reference evidence="2 3" key="1">
    <citation type="journal article" date="2021" name="Nat. Commun.">
        <title>Genetic determinants of endophytism in the Arabidopsis root mycobiome.</title>
        <authorList>
            <person name="Mesny F."/>
            <person name="Miyauchi S."/>
            <person name="Thiergart T."/>
            <person name="Pickel B."/>
            <person name="Atanasova L."/>
            <person name="Karlsson M."/>
            <person name="Huettel B."/>
            <person name="Barry K.W."/>
            <person name="Haridas S."/>
            <person name="Chen C."/>
            <person name="Bauer D."/>
            <person name="Andreopoulos W."/>
            <person name="Pangilinan J."/>
            <person name="LaButti K."/>
            <person name="Riley R."/>
            <person name="Lipzen A."/>
            <person name="Clum A."/>
            <person name="Drula E."/>
            <person name="Henrissat B."/>
            <person name="Kohler A."/>
            <person name="Grigoriev I.V."/>
            <person name="Martin F.M."/>
            <person name="Hacquard S."/>
        </authorList>
    </citation>
    <scope>NUCLEOTIDE SEQUENCE [LARGE SCALE GENOMIC DNA]</scope>
    <source>
        <strain evidence="2 3">MPI-SDFR-AT-0080</strain>
    </source>
</reference>
<dbReference type="SUPFAM" id="SSF50978">
    <property type="entry name" value="WD40 repeat-like"/>
    <property type="match status" value="1"/>
</dbReference>
<accession>A0ABQ8FQM0</accession>
<gene>
    <name evidence="2" type="ORF">B0J12DRAFT_777398</name>
</gene>
<dbReference type="Gene3D" id="2.130.10.10">
    <property type="entry name" value="YVTN repeat-like/Quinoprotein amine dehydrogenase"/>
    <property type="match status" value="1"/>
</dbReference>